<comment type="subcellular location">
    <subcellularLocation>
        <location evidence="1">Cell membrane</location>
        <topology evidence="1">Multi-pass membrane protein</topology>
    </subcellularLocation>
</comment>
<dbReference type="Proteomes" id="UP000195105">
    <property type="component" value="Unassembled WGS sequence"/>
</dbReference>
<feature type="transmembrane region" description="Helical" evidence="7">
    <location>
        <begin position="275"/>
        <end position="297"/>
    </location>
</feature>
<dbReference type="AlphaFoldDB" id="A0A243S3Q7"/>
<dbReference type="RefSeq" id="WP_086601602.1">
    <property type="nucleotide sequence ID" value="NZ_NGFN01000087.1"/>
</dbReference>
<evidence type="ECO:0000256" key="6">
    <source>
        <dbReference type="ARBA" id="ARBA00023136"/>
    </source>
</evidence>
<protein>
    <recommendedName>
        <fullName evidence="8">SSD domain-containing protein</fullName>
    </recommendedName>
</protein>
<dbReference type="EMBL" id="NGFN01000087">
    <property type="protein sequence ID" value="OUD02200.1"/>
    <property type="molecule type" value="Genomic_DNA"/>
</dbReference>
<comment type="similarity">
    <text evidence="2">Belongs to the resistance-nodulation-cell division (RND) (TC 2.A.6) family. MmpL subfamily.</text>
</comment>
<dbReference type="PROSITE" id="PS50156">
    <property type="entry name" value="SSD"/>
    <property type="match status" value="1"/>
</dbReference>
<evidence type="ECO:0000256" key="5">
    <source>
        <dbReference type="ARBA" id="ARBA00022989"/>
    </source>
</evidence>
<evidence type="ECO:0000259" key="8">
    <source>
        <dbReference type="PROSITE" id="PS50156"/>
    </source>
</evidence>
<feature type="transmembrane region" description="Helical" evidence="7">
    <location>
        <begin position="303"/>
        <end position="329"/>
    </location>
</feature>
<feature type="transmembrane region" description="Helical" evidence="7">
    <location>
        <begin position="522"/>
        <end position="541"/>
    </location>
</feature>
<feature type="transmembrane region" description="Helical" evidence="7">
    <location>
        <begin position="635"/>
        <end position="654"/>
    </location>
</feature>
<dbReference type="GO" id="GO:0005886">
    <property type="term" value="C:plasma membrane"/>
    <property type="evidence" value="ECO:0007669"/>
    <property type="project" value="UniProtKB-SubCell"/>
</dbReference>
<organism evidence="9 10">
    <name type="scientific">Streptomyces swartbergensis</name>
    <dbReference type="NCBI Taxonomy" id="487165"/>
    <lineage>
        <taxon>Bacteria</taxon>
        <taxon>Bacillati</taxon>
        <taxon>Actinomycetota</taxon>
        <taxon>Actinomycetes</taxon>
        <taxon>Kitasatosporales</taxon>
        <taxon>Streptomycetaceae</taxon>
        <taxon>Streptomyces</taxon>
    </lineage>
</organism>
<keyword evidence="3" id="KW-1003">Cell membrane</keyword>
<dbReference type="Gene3D" id="1.20.1640.10">
    <property type="entry name" value="Multidrug efflux transporter AcrB transmembrane domain"/>
    <property type="match status" value="2"/>
</dbReference>
<evidence type="ECO:0000256" key="2">
    <source>
        <dbReference type="ARBA" id="ARBA00010157"/>
    </source>
</evidence>
<evidence type="ECO:0000256" key="3">
    <source>
        <dbReference type="ARBA" id="ARBA00022475"/>
    </source>
</evidence>
<dbReference type="InterPro" id="IPR050545">
    <property type="entry name" value="Mycobact_MmpL"/>
</dbReference>
<feature type="transmembrane region" description="Helical" evidence="7">
    <location>
        <begin position="553"/>
        <end position="573"/>
    </location>
</feature>
<feature type="transmembrane region" description="Helical" evidence="7">
    <location>
        <begin position="593"/>
        <end position="614"/>
    </location>
</feature>
<keyword evidence="6 7" id="KW-0472">Membrane</keyword>
<dbReference type="PANTHER" id="PTHR33406:SF11">
    <property type="entry name" value="MEMBRANE PROTEIN SCO6666-RELATED"/>
    <property type="match status" value="1"/>
</dbReference>
<sequence>MAALARWCVRRRLVTVLLWLLAFAGVAAGAAVAGAAYSNDYQVPGTESGRATQLLHEGFPQLGGDSDTVVWHTTSGSVRAADVEQTMTRALERVENLPGVASVTSPYDGPGAGRVSADGRTAYATVTFDDQAQDISRSEAQAVVDTAKSAQTDGLQVELGGSAVGLTESSGGHVAEIVGVVVAAVVLFLAFGSLAASLLPIATALVGVGTAYAGIVLLGHVMTVADFAPMLGMLIGLGVGIDYALFIVTRHRRGLKRGLSVTEAATNAVATTGRAVVFAGATVCIALLGMLILRLSFLNGVAIAAGLTVILTVAASVTLLPALLSLIGMRALSRRERRRLAEHGPEPELPTGFAARWSAFVERHPKVLGAVALVVMAVLALPTFSLHLGTSDQGNDPKTSTTRQAYDLLADGFGPGVNGPLTLVTKVDGADDKLALDNLDSTLRTTEGVASVTPVTFDSGGHTAYLTVVPESSPQSKQTSDLVDRLRDEVLPRAEAGTSLDTQVGGMTAGYDDFADVIVSKLPVFIGVVIGLGCLLLLLAFRSIGIPLKAAAMNVAAVASAFGVVVAMFQWGWGSELLGLGSAGPIEPFLPVIMVSVLFGLSMDYQVFLVSRMYEEWLETGDNRRAVRVGLAETSRVINSAAVIMISVFLAFVLSGDRVIAMFGIALAAAVALDAFVLRTLLVPALMHMLGGANWWLPRWLDKRLPRISIEPPEARAAHERLAAATDAEVADVLAEEERRRDVRDIPG</sequence>
<keyword evidence="10" id="KW-1185">Reference proteome</keyword>
<feature type="transmembrane region" description="Helical" evidence="7">
    <location>
        <begin position="172"/>
        <end position="191"/>
    </location>
</feature>
<feature type="transmembrane region" description="Helical" evidence="7">
    <location>
        <begin position="660"/>
        <end position="682"/>
    </location>
</feature>
<comment type="caution">
    <text evidence="9">The sequence shown here is derived from an EMBL/GenBank/DDBJ whole genome shotgun (WGS) entry which is preliminary data.</text>
</comment>
<dbReference type="InterPro" id="IPR004869">
    <property type="entry name" value="MMPL_dom"/>
</dbReference>
<keyword evidence="4 7" id="KW-0812">Transmembrane</keyword>
<dbReference type="Pfam" id="PF03176">
    <property type="entry name" value="MMPL"/>
    <property type="match status" value="2"/>
</dbReference>
<feature type="transmembrane region" description="Helical" evidence="7">
    <location>
        <begin position="227"/>
        <end position="248"/>
    </location>
</feature>
<name>A0A243S3Q7_9ACTN</name>
<gene>
    <name evidence="9" type="ORF">CA983_16180</name>
</gene>
<feature type="transmembrane region" description="Helical" evidence="7">
    <location>
        <begin position="367"/>
        <end position="388"/>
    </location>
</feature>
<keyword evidence="5 7" id="KW-1133">Transmembrane helix</keyword>
<dbReference type="PANTHER" id="PTHR33406">
    <property type="entry name" value="MEMBRANE PROTEIN MJ1562-RELATED"/>
    <property type="match status" value="1"/>
</dbReference>
<evidence type="ECO:0000256" key="4">
    <source>
        <dbReference type="ARBA" id="ARBA00022692"/>
    </source>
</evidence>
<evidence type="ECO:0000313" key="10">
    <source>
        <dbReference type="Proteomes" id="UP000195105"/>
    </source>
</evidence>
<reference evidence="9 10" key="1">
    <citation type="submission" date="2017-05" db="EMBL/GenBank/DDBJ databases">
        <title>Biotechnological potential of actinobacteria isolated from South African environments.</title>
        <authorList>
            <person name="Le Roes-Hill M."/>
            <person name="Prins A."/>
            <person name="Durrell K.A."/>
        </authorList>
    </citation>
    <scope>NUCLEOTIDE SEQUENCE [LARGE SCALE GENOMIC DNA]</scope>
    <source>
        <strain evidence="9 10">HMC13</strain>
    </source>
</reference>
<feature type="transmembrane region" description="Helical" evidence="7">
    <location>
        <begin position="198"/>
        <end position="221"/>
    </location>
</feature>
<dbReference type="SUPFAM" id="SSF82866">
    <property type="entry name" value="Multidrug efflux transporter AcrB transmembrane domain"/>
    <property type="match status" value="2"/>
</dbReference>
<dbReference type="InterPro" id="IPR000731">
    <property type="entry name" value="SSD"/>
</dbReference>
<evidence type="ECO:0000313" key="9">
    <source>
        <dbReference type="EMBL" id="OUD02200.1"/>
    </source>
</evidence>
<proteinExistence type="inferred from homology"/>
<feature type="domain" description="SSD" evidence="8">
    <location>
        <begin position="177"/>
        <end position="326"/>
    </location>
</feature>
<evidence type="ECO:0000256" key="1">
    <source>
        <dbReference type="ARBA" id="ARBA00004651"/>
    </source>
</evidence>
<accession>A0A243S3Q7</accession>
<evidence type="ECO:0000256" key="7">
    <source>
        <dbReference type="SAM" id="Phobius"/>
    </source>
</evidence>